<dbReference type="SMART" id="SM00318">
    <property type="entry name" value="SNc"/>
    <property type="match status" value="1"/>
</dbReference>
<dbReference type="PANTHER" id="PTHR12302:SF3">
    <property type="entry name" value="SERINE_THREONINE-PROTEIN KINASE 31"/>
    <property type="match status" value="1"/>
</dbReference>
<dbReference type="Gene3D" id="2.40.50.90">
    <property type="match status" value="1"/>
</dbReference>
<sequence>MRRLLAFLALLACASAHALSGVVTHVTDGDTLWVRPEGGAPVKVRLQGIDAPERCQAWGAQAREALAARVLHRQVQVRTRAKDAYHRTIGTVSLDEHDVAAWMVREGYAWSQRYRRSLGPYAAEEAEARRLLRGLFAAPAAIEPRQFRKAHGPCQ</sequence>
<proteinExistence type="predicted"/>
<keyword evidence="4" id="KW-0732">Signal</keyword>
<dbReference type="InterPro" id="IPR035437">
    <property type="entry name" value="SNase_OB-fold_sf"/>
</dbReference>
<name>A0ABZ0CQR2_9BURK</name>
<keyword evidence="7" id="KW-1185">Reference proteome</keyword>
<keyword evidence="3" id="KW-0378">Hydrolase</keyword>
<dbReference type="RefSeq" id="WP_316699896.1">
    <property type="nucleotide sequence ID" value="NZ_CP136336.1"/>
</dbReference>
<protein>
    <submittedName>
        <fullName evidence="6">Thermonuclease family protein</fullName>
    </submittedName>
</protein>
<dbReference type="Pfam" id="PF00565">
    <property type="entry name" value="SNase"/>
    <property type="match status" value="1"/>
</dbReference>
<evidence type="ECO:0000256" key="4">
    <source>
        <dbReference type="SAM" id="SignalP"/>
    </source>
</evidence>
<evidence type="ECO:0000256" key="3">
    <source>
        <dbReference type="ARBA" id="ARBA00022801"/>
    </source>
</evidence>
<evidence type="ECO:0000256" key="1">
    <source>
        <dbReference type="ARBA" id="ARBA00022722"/>
    </source>
</evidence>
<evidence type="ECO:0000256" key="2">
    <source>
        <dbReference type="ARBA" id="ARBA00022759"/>
    </source>
</evidence>
<feature type="chain" id="PRO_5046527443" evidence="4">
    <location>
        <begin position="19"/>
        <end position="155"/>
    </location>
</feature>
<keyword evidence="2" id="KW-0255">Endonuclease</keyword>
<dbReference type="InterPro" id="IPR016071">
    <property type="entry name" value="Staphylococal_nuclease_OB-fold"/>
</dbReference>
<evidence type="ECO:0000313" key="6">
    <source>
        <dbReference type="EMBL" id="WOB07224.1"/>
    </source>
</evidence>
<dbReference type="PANTHER" id="PTHR12302">
    <property type="entry name" value="EBNA2 BINDING PROTEIN P100"/>
    <property type="match status" value="1"/>
</dbReference>
<reference evidence="6 7" key="1">
    <citation type="submission" date="2023-10" db="EMBL/GenBank/DDBJ databases">
        <title>Bacteria for the degradation of biodegradable plastic PBAT(Polybutylene adipate terephthalate).</title>
        <authorList>
            <person name="Weon H.-Y."/>
            <person name="Yeon J."/>
        </authorList>
    </citation>
    <scope>NUCLEOTIDE SEQUENCE [LARGE SCALE GENOMIC DNA]</scope>
    <source>
        <strain evidence="6 7">SBD 7-3</strain>
    </source>
</reference>
<gene>
    <name evidence="6" type="ORF">RXV79_20180</name>
</gene>
<keyword evidence="1" id="KW-0540">Nuclease</keyword>
<dbReference type="InterPro" id="IPR002071">
    <property type="entry name" value="Thermonucl_AS"/>
</dbReference>
<organism evidence="6 7">
    <name type="scientific">Piscinibacter gummiphilus</name>
    <dbReference type="NCBI Taxonomy" id="946333"/>
    <lineage>
        <taxon>Bacteria</taxon>
        <taxon>Pseudomonadati</taxon>
        <taxon>Pseudomonadota</taxon>
        <taxon>Betaproteobacteria</taxon>
        <taxon>Burkholderiales</taxon>
        <taxon>Sphaerotilaceae</taxon>
        <taxon>Piscinibacter</taxon>
    </lineage>
</organism>
<dbReference type="Proteomes" id="UP001303946">
    <property type="component" value="Chromosome"/>
</dbReference>
<feature type="domain" description="TNase-like" evidence="5">
    <location>
        <begin position="17"/>
        <end position="138"/>
    </location>
</feature>
<dbReference type="SUPFAM" id="SSF50199">
    <property type="entry name" value="Staphylococcal nuclease"/>
    <property type="match status" value="1"/>
</dbReference>
<feature type="signal peptide" evidence="4">
    <location>
        <begin position="1"/>
        <end position="18"/>
    </location>
</feature>
<evidence type="ECO:0000259" key="5">
    <source>
        <dbReference type="PROSITE" id="PS50830"/>
    </source>
</evidence>
<accession>A0ABZ0CQR2</accession>
<dbReference type="PROSITE" id="PS50830">
    <property type="entry name" value="TNASE_3"/>
    <property type="match status" value="1"/>
</dbReference>
<evidence type="ECO:0000313" key="7">
    <source>
        <dbReference type="Proteomes" id="UP001303946"/>
    </source>
</evidence>
<dbReference type="PROSITE" id="PS01123">
    <property type="entry name" value="TNASE_1"/>
    <property type="match status" value="1"/>
</dbReference>
<dbReference type="EMBL" id="CP136336">
    <property type="protein sequence ID" value="WOB07224.1"/>
    <property type="molecule type" value="Genomic_DNA"/>
</dbReference>